<evidence type="ECO:0008006" key="3">
    <source>
        <dbReference type="Google" id="ProtNLM"/>
    </source>
</evidence>
<reference evidence="1 2" key="1">
    <citation type="submission" date="2016-10" db="EMBL/GenBank/DDBJ databases">
        <authorList>
            <person name="de Groot N.N."/>
        </authorList>
    </citation>
    <scope>NUCLEOTIDE SEQUENCE [LARGE SCALE GENOMIC DNA]</scope>
    <source>
        <strain evidence="1 2">CGMCC 1.10449</strain>
    </source>
</reference>
<dbReference type="STRING" id="553311.SAMN05216231_2578"/>
<organism evidence="1 2">
    <name type="scientific">Virgibacillus salinus</name>
    <dbReference type="NCBI Taxonomy" id="553311"/>
    <lineage>
        <taxon>Bacteria</taxon>
        <taxon>Bacillati</taxon>
        <taxon>Bacillota</taxon>
        <taxon>Bacilli</taxon>
        <taxon>Bacillales</taxon>
        <taxon>Bacillaceae</taxon>
        <taxon>Virgibacillus</taxon>
    </lineage>
</organism>
<dbReference type="RefSeq" id="WP_092493391.1">
    <property type="nucleotide sequence ID" value="NZ_FNKD01000003.1"/>
</dbReference>
<accession>A0A1H1DU60</accession>
<dbReference type="AlphaFoldDB" id="A0A1H1DU60"/>
<protein>
    <recommendedName>
        <fullName evidence="3">DUF3888 domain-containing protein</fullName>
    </recommendedName>
</protein>
<gene>
    <name evidence="1" type="ORF">SAMN05216231_2578</name>
</gene>
<dbReference type="Proteomes" id="UP000199444">
    <property type="component" value="Unassembled WGS sequence"/>
</dbReference>
<dbReference type="EMBL" id="FNKD01000003">
    <property type="protein sequence ID" value="SDQ80024.1"/>
    <property type="molecule type" value="Genomic_DNA"/>
</dbReference>
<evidence type="ECO:0000313" key="1">
    <source>
        <dbReference type="EMBL" id="SDQ80024.1"/>
    </source>
</evidence>
<name>A0A1H1DU60_9BACI</name>
<sequence length="161" mass="18649">MNSKLVLEEANAEVSIVKKLTITSICLILFLGLTPNEYNAQTGDDTEDDLLESYAAAEEIILYIIKPDVEQILRDKYSERFILWHYANKEIVNLKLVHKKLDPRWFEITVSVIYNFKNTEGEITDGQAHIKLKVLPTVFSRHNKETEIKLINIFNIAERVK</sequence>
<keyword evidence="2" id="KW-1185">Reference proteome</keyword>
<evidence type="ECO:0000313" key="2">
    <source>
        <dbReference type="Proteomes" id="UP000199444"/>
    </source>
</evidence>
<proteinExistence type="predicted"/>